<evidence type="ECO:0000256" key="4">
    <source>
        <dbReference type="ARBA" id="ARBA00022553"/>
    </source>
</evidence>
<dbReference type="Pfam" id="PF00672">
    <property type="entry name" value="HAMP"/>
    <property type="match status" value="1"/>
</dbReference>
<dbReference type="SMART" id="SM00388">
    <property type="entry name" value="HisKA"/>
    <property type="match status" value="1"/>
</dbReference>
<feature type="domain" description="Histidine kinase" evidence="12">
    <location>
        <begin position="252"/>
        <end position="466"/>
    </location>
</feature>
<dbReference type="Pfam" id="PF00512">
    <property type="entry name" value="HisKA"/>
    <property type="match status" value="1"/>
</dbReference>
<dbReference type="GO" id="GO:0005886">
    <property type="term" value="C:plasma membrane"/>
    <property type="evidence" value="ECO:0007669"/>
    <property type="project" value="TreeGrafter"/>
</dbReference>
<proteinExistence type="predicted"/>
<evidence type="ECO:0000256" key="3">
    <source>
        <dbReference type="ARBA" id="ARBA00012438"/>
    </source>
</evidence>
<evidence type="ECO:0000256" key="5">
    <source>
        <dbReference type="ARBA" id="ARBA00022679"/>
    </source>
</evidence>
<evidence type="ECO:0000256" key="1">
    <source>
        <dbReference type="ARBA" id="ARBA00000085"/>
    </source>
</evidence>
<keyword evidence="4" id="KW-0597">Phosphoprotein</keyword>
<keyword evidence="7 14" id="KW-0418">Kinase</keyword>
<evidence type="ECO:0000256" key="9">
    <source>
        <dbReference type="ARBA" id="ARBA00023012"/>
    </source>
</evidence>
<evidence type="ECO:0000256" key="7">
    <source>
        <dbReference type="ARBA" id="ARBA00022777"/>
    </source>
</evidence>
<feature type="domain" description="HAMP" evidence="13">
    <location>
        <begin position="190"/>
        <end position="244"/>
    </location>
</feature>
<dbReference type="PROSITE" id="PS50109">
    <property type="entry name" value="HIS_KIN"/>
    <property type="match status" value="1"/>
</dbReference>
<sequence>MSSRPTKPRRSPLAFRLALLYTVFLAVSFTVLFTVIYQRVDRIMQQRDRDVIQAQVEKFSTLYRHGGEPALANYFSQPVTQTEPVFVRIVDRYNQVRFITVSHPLWNLLDQKMRKAGDIHGKSRWDMLAQEEAEGSWMVGTQPLSGGFYLQVGHSNATGRVVMAHLRRTGLRILLPALLVSLLGGWLISRSALSPLRALVDTAEHIVDTGDQKRRVPEQRQRGELAVLGALFNKVLDQNEKLVEGSREALDHVAHDLRTPMTHLRNSAEHALQAEPDLRVQREALADCMEESERILQLLNALMDLAEARSGGMALAPESCALRELADEVTELYAIVAEERNIALRNEVPTYLTVEADRMRLRQCLANLVDNALKYSGPNTTVTLGGSSSEQDVVLRVSDQGCGIGEEDMEKIWNRLYRAEPSRGTPGLGLGLSMVRAIAEAHGGTVQVESNPGEGATFSLLLPRKVALKKN</sequence>
<evidence type="ECO:0000313" key="15">
    <source>
        <dbReference type="Proteomes" id="UP000366872"/>
    </source>
</evidence>
<keyword evidence="8 11" id="KW-1133">Transmembrane helix</keyword>
<gene>
    <name evidence="14" type="primary">resE</name>
    <name evidence="14" type="ORF">PDESU_05069</name>
</gene>
<dbReference type="CDD" id="cd00082">
    <property type="entry name" value="HisKA"/>
    <property type="match status" value="1"/>
</dbReference>
<dbReference type="SMART" id="SM00387">
    <property type="entry name" value="HATPase_c"/>
    <property type="match status" value="1"/>
</dbReference>
<dbReference type="Pfam" id="PF02518">
    <property type="entry name" value="HATPase_c"/>
    <property type="match status" value="1"/>
</dbReference>
<keyword evidence="15" id="KW-1185">Reference proteome</keyword>
<keyword evidence="9" id="KW-0902">Two-component regulatory system</keyword>
<evidence type="ECO:0000313" key="14">
    <source>
        <dbReference type="EMBL" id="VGO16478.1"/>
    </source>
</evidence>
<evidence type="ECO:0000256" key="8">
    <source>
        <dbReference type="ARBA" id="ARBA00022989"/>
    </source>
</evidence>
<dbReference type="InterPro" id="IPR004358">
    <property type="entry name" value="Sig_transdc_His_kin-like_C"/>
</dbReference>
<evidence type="ECO:0000256" key="2">
    <source>
        <dbReference type="ARBA" id="ARBA00004370"/>
    </source>
</evidence>
<dbReference type="AlphaFoldDB" id="A0A6C2U8P2"/>
<evidence type="ECO:0000256" key="11">
    <source>
        <dbReference type="SAM" id="Phobius"/>
    </source>
</evidence>
<dbReference type="EC" id="2.7.13.3" evidence="3"/>
<dbReference type="EMBL" id="CAAHFG010000003">
    <property type="protein sequence ID" value="VGO16478.1"/>
    <property type="molecule type" value="Genomic_DNA"/>
</dbReference>
<dbReference type="SUPFAM" id="SSF55874">
    <property type="entry name" value="ATPase domain of HSP90 chaperone/DNA topoisomerase II/histidine kinase"/>
    <property type="match status" value="1"/>
</dbReference>
<dbReference type="SUPFAM" id="SSF47384">
    <property type="entry name" value="Homodimeric domain of signal transducing histidine kinase"/>
    <property type="match status" value="1"/>
</dbReference>
<dbReference type="PROSITE" id="PS50885">
    <property type="entry name" value="HAMP"/>
    <property type="match status" value="1"/>
</dbReference>
<comment type="subcellular location">
    <subcellularLocation>
        <location evidence="2">Membrane</location>
    </subcellularLocation>
</comment>
<dbReference type="PANTHER" id="PTHR45436:SF8">
    <property type="entry name" value="HISTIDINE KINASE"/>
    <property type="match status" value="1"/>
</dbReference>
<dbReference type="FunFam" id="3.30.565.10:FF:000006">
    <property type="entry name" value="Sensor histidine kinase WalK"/>
    <property type="match status" value="1"/>
</dbReference>
<dbReference type="InterPro" id="IPR003660">
    <property type="entry name" value="HAMP_dom"/>
</dbReference>
<evidence type="ECO:0000259" key="12">
    <source>
        <dbReference type="PROSITE" id="PS50109"/>
    </source>
</evidence>
<dbReference type="Gene3D" id="6.10.340.10">
    <property type="match status" value="1"/>
</dbReference>
<dbReference type="InterPro" id="IPR003594">
    <property type="entry name" value="HATPase_dom"/>
</dbReference>
<evidence type="ECO:0000256" key="10">
    <source>
        <dbReference type="ARBA" id="ARBA00023136"/>
    </source>
</evidence>
<evidence type="ECO:0000259" key="13">
    <source>
        <dbReference type="PROSITE" id="PS50885"/>
    </source>
</evidence>
<keyword evidence="6 11" id="KW-0812">Transmembrane</keyword>
<dbReference type="InterPro" id="IPR036097">
    <property type="entry name" value="HisK_dim/P_sf"/>
</dbReference>
<keyword evidence="10 11" id="KW-0472">Membrane</keyword>
<organism evidence="14 15">
    <name type="scientific">Pontiella desulfatans</name>
    <dbReference type="NCBI Taxonomy" id="2750659"/>
    <lineage>
        <taxon>Bacteria</taxon>
        <taxon>Pseudomonadati</taxon>
        <taxon>Kiritimatiellota</taxon>
        <taxon>Kiritimatiellia</taxon>
        <taxon>Kiritimatiellales</taxon>
        <taxon>Pontiellaceae</taxon>
        <taxon>Pontiella</taxon>
    </lineage>
</organism>
<dbReference type="GO" id="GO:0000155">
    <property type="term" value="F:phosphorelay sensor kinase activity"/>
    <property type="evidence" value="ECO:0007669"/>
    <property type="project" value="InterPro"/>
</dbReference>
<dbReference type="PRINTS" id="PR00344">
    <property type="entry name" value="BCTRLSENSOR"/>
</dbReference>
<feature type="transmembrane region" description="Helical" evidence="11">
    <location>
        <begin position="170"/>
        <end position="188"/>
    </location>
</feature>
<dbReference type="PANTHER" id="PTHR45436">
    <property type="entry name" value="SENSOR HISTIDINE KINASE YKOH"/>
    <property type="match status" value="1"/>
</dbReference>
<dbReference type="InterPro" id="IPR003661">
    <property type="entry name" value="HisK_dim/P_dom"/>
</dbReference>
<dbReference type="RefSeq" id="WP_136081978.1">
    <property type="nucleotide sequence ID" value="NZ_CAAHFG010000003.1"/>
</dbReference>
<keyword evidence="5" id="KW-0808">Transferase</keyword>
<dbReference type="Gene3D" id="3.30.565.10">
    <property type="entry name" value="Histidine kinase-like ATPase, C-terminal domain"/>
    <property type="match status" value="1"/>
</dbReference>
<dbReference type="InterPro" id="IPR036890">
    <property type="entry name" value="HATPase_C_sf"/>
</dbReference>
<dbReference type="InterPro" id="IPR005467">
    <property type="entry name" value="His_kinase_dom"/>
</dbReference>
<protein>
    <recommendedName>
        <fullName evidence="3">histidine kinase</fullName>
        <ecNumber evidence="3">2.7.13.3</ecNumber>
    </recommendedName>
</protein>
<accession>A0A6C2U8P2</accession>
<dbReference type="Proteomes" id="UP000366872">
    <property type="component" value="Unassembled WGS sequence"/>
</dbReference>
<feature type="transmembrane region" description="Helical" evidence="11">
    <location>
        <begin position="13"/>
        <end position="37"/>
    </location>
</feature>
<comment type="catalytic activity">
    <reaction evidence="1">
        <text>ATP + protein L-histidine = ADP + protein N-phospho-L-histidine.</text>
        <dbReference type="EC" id="2.7.13.3"/>
    </reaction>
</comment>
<name>A0A6C2U8P2_PONDE</name>
<reference evidence="14 15" key="1">
    <citation type="submission" date="2019-04" db="EMBL/GenBank/DDBJ databases">
        <authorList>
            <person name="Van Vliet M D."/>
        </authorList>
    </citation>
    <scope>NUCLEOTIDE SEQUENCE [LARGE SCALE GENOMIC DNA]</scope>
    <source>
        <strain evidence="14 15">F1</strain>
    </source>
</reference>
<dbReference type="CDD" id="cd00075">
    <property type="entry name" value="HATPase"/>
    <property type="match status" value="1"/>
</dbReference>
<evidence type="ECO:0000256" key="6">
    <source>
        <dbReference type="ARBA" id="ARBA00022692"/>
    </source>
</evidence>
<dbReference type="SMART" id="SM00304">
    <property type="entry name" value="HAMP"/>
    <property type="match status" value="1"/>
</dbReference>
<dbReference type="Gene3D" id="1.10.287.130">
    <property type="match status" value="1"/>
</dbReference>
<dbReference type="InterPro" id="IPR050428">
    <property type="entry name" value="TCS_sensor_his_kinase"/>
</dbReference>